<dbReference type="PANTHER" id="PTHR15885:SF1">
    <property type="entry name" value="COILED-COIL DOMAIN-CONTAINING PROTEIN 174"/>
    <property type="match status" value="1"/>
</dbReference>
<feature type="compositionally biased region" description="Basic and acidic residues" evidence="2">
    <location>
        <begin position="745"/>
        <end position="776"/>
    </location>
</feature>
<dbReference type="GO" id="GO:0005634">
    <property type="term" value="C:nucleus"/>
    <property type="evidence" value="ECO:0007669"/>
    <property type="project" value="TreeGrafter"/>
</dbReference>
<feature type="compositionally biased region" description="Basic and acidic residues" evidence="2">
    <location>
        <begin position="360"/>
        <end position="378"/>
    </location>
</feature>
<sequence length="786" mass="89547">MEEEKKNRKLVSSSMVDLKAELFRKQEEFKKQKEKSVGFINAKKSSKDTKSSIWSKQNSGVLARAQKDLAARERDVDEEEMLAKSRRILEQKTKMYDSITSSSTIPEEDGSEYYLVDFQKKAIDAIVEQRETKRRLDDQKEEDDVARKAQTDEISEASCPEDEWVDFVDSLGRDRRCMKKDLALLMKKDEYLALAQAKKSSYDLEPGGSISSKGMTETVSNTPPHLMSPGMHRELMRQKWENETKELLDKGQDEVHYSNVQFDEIRAHGVGYYQFSKDHSKRQEELEKLKKMREETKIQQTSKEKIKDKRKAMLEARLTKVRQRRKLKAEVVEDEKPVENTDDRTDIGPKLSDAALTTRTVEDIQKEEETKEAEEKRKNHIREWDKEKVEGSTWGLKSYMTARRKERENEFAPPSLYFELNANKLGNTHEILSNADRLRRLKESISTPEVKEDQGRQKGNKEQLSMSSTLSFVDKTLSNSYDTLGSIPLPEGSSSANSKDCNEKDQTLFIGSSQSFYTTQSSVIPHWQQSQKDIAVSQFSSGEYASTSRSWEPWGLKQGTVPPHQNEQQLIESQNLNPLQPGVHYFQHSIGQNSQGAQGHNPTLSGLPPQIHLTSQHDSHPNFNSTFTSSDSLKETNVVPNSYMSIPKQDLSAASVEPPAPKKPKVPKLSVVDMRFMNNFDTSSINPEPGRVPDVVGVLYKPGTFSKYRPHGVDGVSDSRSDVRQGEKGTEEQEGAQISGGPHIYTKEQLERQQKELDEQRENTNEAVSDDDRKLQDFLSSIRSST</sequence>
<evidence type="ECO:0000313" key="4">
    <source>
        <dbReference type="EMBL" id="KAK3773302.1"/>
    </source>
</evidence>
<evidence type="ECO:0000256" key="1">
    <source>
        <dbReference type="ARBA" id="ARBA00023054"/>
    </source>
</evidence>
<feature type="compositionally biased region" description="Polar residues" evidence="2">
    <location>
        <begin position="209"/>
        <end position="223"/>
    </location>
</feature>
<dbReference type="InterPro" id="IPR025066">
    <property type="entry name" value="CCDC174-like"/>
</dbReference>
<gene>
    <name evidence="4" type="ORF">RRG08_023189</name>
</gene>
<evidence type="ECO:0000313" key="5">
    <source>
        <dbReference type="Proteomes" id="UP001283361"/>
    </source>
</evidence>
<comment type="caution">
    <text evidence="4">The sequence shown here is derived from an EMBL/GenBank/DDBJ whole genome shotgun (WGS) entry which is preliminary data.</text>
</comment>
<reference evidence="4" key="1">
    <citation type="journal article" date="2023" name="G3 (Bethesda)">
        <title>A reference genome for the long-term kleptoplast-retaining sea slug Elysia crispata morphotype clarki.</title>
        <authorList>
            <person name="Eastman K.E."/>
            <person name="Pendleton A.L."/>
            <person name="Shaikh M.A."/>
            <person name="Suttiyut T."/>
            <person name="Ogas R."/>
            <person name="Tomko P."/>
            <person name="Gavelis G."/>
            <person name="Widhalm J.R."/>
            <person name="Wisecaver J.H."/>
        </authorList>
    </citation>
    <scope>NUCLEOTIDE SEQUENCE</scope>
    <source>
        <strain evidence="4">ECLA1</strain>
    </source>
</reference>
<dbReference type="Proteomes" id="UP001283361">
    <property type="component" value="Unassembled WGS sequence"/>
</dbReference>
<feature type="region of interest" description="Disordered" evidence="2">
    <location>
        <begin position="325"/>
        <end position="378"/>
    </location>
</feature>
<name>A0AAE0ZQ28_9GAST</name>
<proteinExistence type="predicted"/>
<feature type="compositionally biased region" description="Basic and acidic residues" evidence="2">
    <location>
        <begin position="717"/>
        <end position="731"/>
    </location>
</feature>
<dbReference type="InterPro" id="IPR057464">
    <property type="entry name" value="CCDC174_GRSR"/>
</dbReference>
<feature type="compositionally biased region" description="Basic and acidic residues" evidence="2">
    <location>
        <begin position="444"/>
        <end position="461"/>
    </location>
</feature>
<dbReference type="Pfam" id="PF25449">
    <property type="entry name" value="CCDC174_GRSR"/>
    <property type="match status" value="1"/>
</dbReference>
<evidence type="ECO:0000259" key="3">
    <source>
        <dbReference type="Pfam" id="PF25449"/>
    </source>
</evidence>
<feature type="region of interest" description="Disordered" evidence="2">
    <location>
        <begin position="202"/>
        <end position="230"/>
    </location>
</feature>
<feature type="region of interest" description="Disordered" evidence="2">
    <location>
        <begin position="707"/>
        <end position="786"/>
    </location>
</feature>
<accession>A0AAE0ZQ28</accession>
<dbReference type="PANTHER" id="PTHR15885">
    <property type="entry name" value="COILED-COIL DOMAIN-CONTAINING PROTEIN 174"/>
    <property type="match status" value="1"/>
</dbReference>
<feature type="region of interest" description="Disordered" evidence="2">
    <location>
        <begin position="130"/>
        <end position="156"/>
    </location>
</feature>
<keyword evidence="5" id="KW-1185">Reference proteome</keyword>
<dbReference type="AlphaFoldDB" id="A0AAE0ZQ28"/>
<evidence type="ECO:0000256" key="2">
    <source>
        <dbReference type="SAM" id="MobiDB-lite"/>
    </source>
</evidence>
<feature type="domain" description="CCDC174 alpha/beta GRSR" evidence="3">
    <location>
        <begin position="164"/>
        <end position="192"/>
    </location>
</feature>
<keyword evidence="1" id="KW-0175">Coiled coil</keyword>
<feature type="compositionally biased region" description="Basic and acidic residues" evidence="2">
    <location>
        <begin position="328"/>
        <end position="347"/>
    </location>
</feature>
<organism evidence="4 5">
    <name type="scientific">Elysia crispata</name>
    <name type="common">lettuce slug</name>
    <dbReference type="NCBI Taxonomy" id="231223"/>
    <lineage>
        <taxon>Eukaryota</taxon>
        <taxon>Metazoa</taxon>
        <taxon>Spiralia</taxon>
        <taxon>Lophotrochozoa</taxon>
        <taxon>Mollusca</taxon>
        <taxon>Gastropoda</taxon>
        <taxon>Heterobranchia</taxon>
        <taxon>Euthyneura</taxon>
        <taxon>Panpulmonata</taxon>
        <taxon>Sacoglossa</taxon>
        <taxon>Placobranchoidea</taxon>
        <taxon>Plakobranchidae</taxon>
        <taxon>Elysia</taxon>
    </lineage>
</organism>
<dbReference type="Pfam" id="PF13300">
    <property type="entry name" value="DUF4078"/>
    <property type="match status" value="1"/>
</dbReference>
<protein>
    <recommendedName>
        <fullName evidence="3">CCDC174 alpha/beta GRSR domain-containing protein</fullName>
    </recommendedName>
</protein>
<dbReference type="EMBL" id="JAWDGP010003545">
    <property type="protein sequence ID" value="KAK3773302.1"/>
    <property type="molecule type" value="Genomic_DNA"/>
</dbReference>
<feature type="region of interest" description="Disordered" evidence="2">
    <location>
        <begin position="444"/>
        <end position="467"/>
    </location>
</feature>